<proteinExistence type="predicted"/>
<dbReference type="PANTHER" id="PTHR35279">
    <property type="match status" value="1"/>
</dbReference>
<dbReference type="InterPro" id="IPR023296">
    <property type="entry name" value="Glyco_hydro_beta-prop_sf"/>
</dbReference>
<sequence>MKLRFLLFATLVVTLLACKYNQKPKENIKENQLTVKDIKDSVPFPAELVQFQTPTENPVFTGSGPDSWDQKIRERGYILKEGDTYHMWYTGFRTEKESLSLGYATSLDGISWTPYPDNPVFSKSWTEDMMVIKVDDTYHMFAEGKNDVAHRLTSTDRIHWTDHGSLDMRNANGSPLSKGPYGTPTVWRENDTWYLFYERNDLGIWLATSKDLKVWTNVQDEPVINMGPEEYDQYGVAVNQIIKYKGWYYAYYHGTPFEDWSLWSTNVAASKDLLHWKKYPQNPIMEENRSSGILVPDGDQFRLYTMHNKVEVHFPKSTENN</sequence>
<gene>
    <name evidence="1" type="ORF">H4O18_05575</name>
</gene>
<dbReference type="Proteomes" id="UP000618952">
    <property type="component" value="Unassembled WGS sequence"/>
</dbReference>
<name>A0ABR7QJV1_9FLAO</name>
<dbReference type="SUPFAM" id="SSF75005">
    <property type="entry name" value="Arabinanase/levansucrase/invertase"/>
    <property type="match status" value="2"/>
</dbReference>
<keyword evidence="2" id="KW-1185">Reference proteome</keyword>
<dbReference type="Gene3D" id="2.115.10.20">
    <property type="entry name" value="Glycosyl hydrolase domain, family 43"/>
    <property type="match status" value="2"/>
</dbReference>
<comment type="caution">
    <text evidence="1">The sequence shown here is derived from an EMBL/GenBank/DDBJ whole genome shotgun (WGS) entry which is preliminary data.</text>
</comment>
<dbReference type="EMBL" id="JACLHY010000003">
    <property type="protein sequence ID" value="MBC8767456.1"/>
    <property type="molecule type" value="Genomic_DNA"/>
</dbReference>
<evidence type="ECO:0000313" key="1">
    <source>
        <dbReference type="EMBL" id="MBC8767456.1"/>
    </source>
</evidence>
<organism evidence="1 2">
    <name type="scientific">Arenibacter arenosicollis</name>
    <dbReference type="NCBI Taxonomy" id="2762274"/>
    <lineage>
        <taxon>Bacteria</taxon>
        <taxon>Pseudomonadati</taxon>
        <taxon>Bacteroidota</taxon>
        <taxon>Flavobacteriia</taxon>
        <taxon>Flavobacteriales</taxon>
        <taxon>Flavobacteriaceae</taxon>
        <taxon>Arenibacter</taxon>
    </lineage>
</organism>
<dbReference type="PROSITE" id="PS51257">
    <property type="entry name" value="PROKAR_LIPOPROTEIN"/>
    <property type="match status" value="1"/>
</dbReference>
<reference evidence="1 2" key="1">
    <citation type="submission" date="2020-08" db="EMBL/GenBank/DDBJ databases">
        <title>Arenibacter gaetbuli sp. nov., isolated from a sand dune.</title>
        <authorList>
            <person name="Park S."/>
            <person name="Yoon J.-H."/>
        </authorList>
    </citation>
    <scope>NUCLEOTIDE SEQUENCE [LARGE SCALE GENOMIC DNA]</scope>
    <source>
        <strain evidence="1 2">BSSL-BM3</strain>
    </source>
</reference>
<dbReference type="PANTHER" id="PTHR35279:SF1">
    <property type="entry name" value="ARABINANASE_LEVANSUCRASE_INVERTASE"/>
    <property type="match status" value="1"/>
</dbReference>
<evidence type="ECO:0000313" key="2">
    <source>
        <dbReference type="Proteomes" id="UP000618952"/>
    </source>
</evidence>
<dbReference type="RefSeq" id="WP_187582247.1">
    <property type="nucleotide sequence ID" value="NZ_JACLHY010000003.1"/>
</dbReference>
<accession>A0ABR7QJV1</accession>
<protein>
    <submittedName>
        <fullName evidence="1">Glycosylase</fullName>
    </submittedName>
</protein>